<dbReference type="InterPro" id="IPR002885">
    <property type="entry name" value="PPR_rpt"/>
</dbReference>
<dbReference type="InterPro" id="IPR046960">
    <property type="entry name" value="PPR_At4g14850-like_plant"/>
</dbReference>
<dbReference type="Pfam" id="PF20430">
    <property type="entry name" value="Eplus_motif"/>
    <property type="match status" value="1"/>
</dbReference>
<sequence>MTTSVPLTTQLQGRSNRQATVNSLHTTCHFPQIANLPNRTVKNIQPHPSISFNGTPKKEISLEKAIQSLESSTFDSDFYNSLISQCISEKALHEGIRLCSHLESIGYEPSTYMENQFINLYAKCGEMGTAKEIFKGMSQRNSVSWNAMISGYCLNEQFLEAFLLFQEMTGSGVTHNQWTYPSALRASIGLGNLKYGEQIHGHLMKTGFFQYVQVGNALINMYTKLGTLEDAEIVYENMEELDVISWNSIITANAQNGYRDRVLILFVEMQQKGFKPDKYVYGSVLGSCGHNSKALHAQIYKSGCSMNVYVMTALLDAYASTGNLNGAYLVFSRMSERNIVAWNTMISAYIENQCIKEGLQLFMQMGENGISPDEYTIAIMIKAMTVQSEIAECKQFHVIAVKSGYYTDASIGNALITMYSKHGKVSYSLQALKNISKPDLISWNAMIQSHAQNRRYDEALALFLDMKLSGIEPDVFTFIGILTTCTNIGCLGTGKIVHGNLIKSGLVVDAFVGSSLVDMYAKSGVVSDAKRAFDEIEQKDPTTWNSMILGLAQNGHGHKGLELVCLMMQENLEPDNFTFASLLSGCADTMAVQQGRQVHSLILKSRLTTDVPLANALITMYASFGSINEAEQVFYGLTTTTKTIVTWNAMIGGYAQNGCTRKALGLFDQIGNNKITPNGITFVALLTACSHSGLIDQAETYFYSMTAKYGIKPGYEHSACMVDILCRAGRLEEAENFINRMPYDPNALVWRMLLSACRSLGDLDRGKRSMEKITALEPGDSAAYVLLSNIYASQGKWNDVNELRKLMRENGVKKKPGKSWIELHNTVHEFVAGDHSHPQADDIYSKLEHLMTEMKLEGYVSDTSVSSIQIG</sequence>
<dbReference type="SUPFAM" id="SSF48452">
    <property type="entry name" value="TPR-like"/>
    <property type="match status" value="1"/>
</dbReference>
<gene>
    <name evidence="3" type="ORF">IFM89_037094</name>
</gene>
<feature type="repeat" description="PPR" evidence="2">
    <location>
        <begin position="643"/>
        <end position="677"/>
    </location>
</feature>
<dbReference type="FunFam" id="1.25.40.10:FF:000031">
    <property type="entry name" value="Pentatricopeptide repeat-containing protein mitochondrial"/>
    <property type="match status" value="1"/>
</dbReference>
<keyword evidence="1" id="KW-0677">Repeat</keyword>
<dbReference type="FunFam" id="1.25.40.10:FF:000396">
    <property type="entry name" value="Pentatricopeptide repeat-containing protein At2g36730"/>
    <property type="match status" value="1"/>
</dbReference>
<dbReference type="FunFam" id="1.25.40.10:FF:000073">
    <property type="entry name" value="Pentatricopeptide repeat-containing protein chloroplastic"/>
    <property type="match status" value="2"/>
</dbReference>
<protein>
    <recommendedName>
        <fullName evidence="5">Pentatricopeptide repeat-containing protein</fullName>
    </recommendedName>
</protein>
<feature type="repeat" description="PPR" evidence="2">
    <location>
        <begin position="242"/>
        <end position="276"/>
    </location>
</feature>
<evidence type="ECO:0008006" key="5">
    <source>
        <dbReference type="Google" id="ProtNLM"/>
    </source>
</evidence>
<feature type="repeat" description="PPR" evidence="2">
    <location>
        <begin position="141"/>
        <end position="175"/>
    </location>
</feature>
<dbReference type="InterPro" id="IPR046848">
    <property type="entry name" value="E_motif"/>
</dbReference>
<dbReference type="Pfam" id="PF20431">
    <property type="entry name" value="E_motif"/>
    <property type="match status" value="1"/>
</dbReference>
<dbReference type="GO" id="GO:0003723">
    <property type="term" value="F:RNA binding"/>
    <property type="evidence" value="ECO:0007669"/>
    <property type="project" value="InterPro"/>
</dbReference>
<dbReference type="FunFam" id="1.25.40.10:FF:000343">
    <property type="entry name" value="Pentatricopeptide repeat-containing protein At3g58590"/>
    <property type="match status" value="1"/>
</dbReference>
<evidence type="ECO:0000256" key="2">
    <source>
        <dbReference type="PROSITE-ProRule" id="PRU00708"/>
    </source>
</evidence>
<dbReference type="NCBIfam" id="TIGR00756">
    <property type="entry name" value="PPR"/>
    <property type="match status" value="6"/>
</dbReference>
<dbReference type="PANTHER" id="PTHR47926:SF533">
    <property type="entry name" value="DYW DOMAIN-CONTAINING PROTEIN"/>
    <property type="match status" value="1"/>
</dbReference>
<feature type="repeat" description="PPR" evidence="2">
    <location>
        <begin position="338"/>
        <end position="372"/>
    </location>
</feature>
<feature type="repeat" description="PPR" evidence="2">
    <location>
        <begin position="780"/>
        <end position="814"/>
    </location>
</feature>
<comment type="caution">
    <text evidence="3">The sequence shown here is derived from an EMBL/GenBank/DDBJ whole genome shotgun (WGS) entry which is preliminary data.</text>
</comment>
<dbReference type="OrthoDB" id="185373at2759"/>
<name>A0A835LQE5_9MAGN</name>
<dbReference type="PROSITE" id="PS51375">
    <property type="entry name" value="PPR"/>
    <property type="match status" value="8"/>
</dbReference>
<dbReference type="Pfam" id="PF13041">
    <property type="entry name" value="PPR_2"/>
    <property type="match status" value="6"/>
</dbReference>
<feature type="repeat" description="PPR" evidence="2">
    <location>
        <begin position="439"/>
        <end position="473"/>
    </location>
</feature>
<dbReference type="Gene3D" id="1.25.40.10">
    <property type="entry name" value="Tetratricopeptide repeat domain"/>
    <property type="match status" value="6"/>
</dbReference>
<dbReference type="PANTHER" id="PTHR47926">
    <property type="entry name" value="PENTATRICOPEPTIDE REPEAT-CONTAINING PROTEIN"/>
    <property type="match status" value="1"/>
</dbReference>
<dbReference type="FunFam" id="1.25.40.10:FF:000381">
    <property type="entry name" value="Pentatricopeptide repeat-containing protein"/>
    <property type="match status" value="1"/>
</dbReference>
<evidence type="ECO:0000256" key="1">
    <source>
        <dbReference type="ARBA" id="ARBA00022737"/>
    </source>
</evidence>
<dbReference type="InterPro" id="IPR046849">
    <property type="entry name" value="E2_motif"/>
</dbReference>
<dbReference type="GO" id="GO:0009451">
    <property type="term" value="P:RNA modification"/>
    <property type="evidence" value="ECO:0007669"/>
    <property type="project" value="InterPro"/>
</dbReference>
<keyword evidence="4" id="KW-1185">Reference proteome</keyword>
<reference evidence="3 4" key="1">
    <citation type="submission" date="2020-10" db="EMBL/GenBank/DDBJ databases">
        <title>The Coptis chinensis genome and diversification of protoberbering-type alkaloids.</title>
        <authorList>
            <person name="Wang B."/>
            <person name="Shu S."/>
            <person name="Song C."/>
            <person name="Liu Y."/>
        </authorList>
    </citation>
    <scope>NUCLEOTIDE SEQUENCE [LARGE SCALE GENOMIC DNA]</scope>
    <source>
        <strain evidence="3">HL-2020</strain>
        <tissue evidence="3">Leaf</tissue>
    </source>
</reference>
<feature type="repeat" description="PPR" evidence="2">
    <location>
        <begin position="540"/>
        <end position="574"/>
    </location>
</feature>
<dbReference type="Pfam" id="PF01535">
    <property type="entry name" value="PPR"/>
    <property type="match status" value="2"/>
</dbReference>
<evidence type="ECO:0000313" key="3">
    <source>
        <dbReference type="EMBL" id="KAF9603595.1"/>
    </source>
</evidence>
<proteinExistence type="predicted"/>
<dbReference type="Proteomes" id="UP000631114">
    <property type="component" value="Unassembled WGS sequence"/>
</dbReference>
<organism evidence="3 4">
    <name type="scientific">Coptis chinensis</name>
    <dbReference type="NCBI Taxonomy" id="261450"/>
    <lineage>
        <taxon>Eukaryota</taxon>
        <taxon>Viridiplantae</taxon>
        <taxon>Streptophyta</taxon>
        <taxon>Embryophyta</taxon>
        <taxon>Tracheophyta</taxon>
        <taxon>Spermatophyta</taxon>
        <taxon>Magnoliopsida</taxon>
        <taxon>Ranunculales</taxon>
        <taxon>Ranunculaceae</taxon>
        <taxon>Coptidoideae</taxon>
        <taxon>Coptis</taxon>
    </lineage>
</organism>
<accession>A0A835LQE5</accession>
<feature type="repeat" description="PPR" evidence="2">
    <location>
        <begin position="75"/>
        <end position="109"/>
    </location>
</feature>
<dbReference type="EMBL" id="JADFTS010000006">
    <property type="protein sequence ID" value="KAF9603595.1"/>
    <property type="molecule type" value="Genomic_DNA"/>
</dbReference>
<evidence type="ECO:0000313" key="4">
    <source>
        <dbReference type="Proteomes" id="UP000631114"/>
    </source>
</evidence>
<dbReference type="InterPro" id="IPR011990">
    <property type="entry name" value="TPR-like_helical_dom_sf"/>
</dbReference>
<dbReference type="AlphaFoldDB" id="A0A835LQE5"/>
<dbReference type="FunFam" id="1.25.40.10:FF:000366">
    <property type="entry name" value="Pentatricopeptide (PPR) repeat-containing protein"/>
    <property type="match status" value="1"/>
</dbReference>